<sequence>MSSCNTMKAAQFDENTKQVKVNDVPVPQIADDNQILVKIASASLCHSDLMLLEGAFPGPGRPVTLGHEGVGYVQKTGKNVKGFKKGDRIGFLYVTGCCFECEGCQIHNLNCENGQARLHGFGEDGFFAEYALVDYHNAIILPDSLDMKSSAPIFCAGITAYHAVNECELQPGQWLAVIGCGGLGLLAIQYAKAMDLRVVGIDVNDDVLAAAKAAGAEHTYNSMKDKDYAEELKKATGGGAHAAAVFSAAKPAYDGAPNILRMNGLIMAIGLMSRPLEINSIAFMRGLFRIKSTATGPPHKMPPAVKFTADHGIKTNVAYYKLEDIHEMIDLMKSGKSKGRMAVLFGDEAKSNL</sequence>
<dbReference type="SMART" id="SM00829">
    <property type="entry name" value="PKS_ER"/>
    <property type="match status" value="1"/>
</dbReference>
<keyword evidence="10" id="KW-1185">Reference proteome</keyword>
<evidence type="ECO:0000256" key="3">
    <source>
        <dbReference type="ARBA" id="ARBA00022723"/>
    </source>
</evidence>
<dbReference type="InterPro" id="IPR020843">
    <property type="entry name" value="ER"/>
</dbReference>
<comment type="similarity">
    <text evidence="2 7">Belongs to the zinc-containing alcohol dehydrogenase family.</text>
</comment>
<dbReference type="EMBL" id="NAJN01000738">
    <property type="protein sequence ID" value="TKA69354.1"/>
    <property type="molecule type" value="Genomic_DNA"/>
</dbReference>
<keyword evidence="4 7" id="KW-0862">Zinc</keyword>
<dbReference type="Pfam" id="PF00107">
    <property type="entry name" value="ADH_zinc_N"/>
    <property type="match status" value="1"/>
</dbReference>
<accession>A0A4U0WZR1</accession>
<dbReference type="PANTHER" id="PTHR42940">
    <property type="entry name" value="ALCOHOL DEHYDROGENASE 1-RELATED"/>
    <property type="match status" value="1"/>
</dbReference>
<evidence type="ECO:0000256" key="5">
    <source>
        <dbReference type="ARBA" id="ARBA00023002"/>
    </source>
</evidence>
<evidence type="ECO:0000256" key="1">
    <source>
        <dbReference type="ARBA" id="ARBA00001947"/>
    </source>
</evidence>
<organism evidence="9 10">
    <name type="scientific">Cryomyces minteri</name>
    <dbReference type="NCBI Taxonomy" id="331657"/>
    <lineage>
        <taxon>Eukaryota</taxon>
        <taxon>Fungi</taxon>
        <taxon>Dikarya</taxon>
        <taxon>Ascomycota</taxon>
        <taxon>Pezizomycotina</taxon>
        <taxon>Dothideomycetes</taxon>
        <taxon>Dothideomycetes incertae sedis</taxon>
        <taxon>Cryomyces</taxon>
    </lineage>
</organism>
<dbReference type="GO" id="GO:0008270">
    <property type="term" value="F:zinc ion binding"/>
    <property type="evidence" value="ECO:0007669"/>
    <property type="project" value="InterPro"/>
</dbReference>
<dbReference type="AlphaFoldDB" id="A0A4U0WZR1"/>
<evidence type="ECO:0000256" key="7">
    <source>
        <dbReference type="RuleBase" id="RU361277"/>
    </source>
</evidence>
<keyword evidence="6" id="KW-0520">NAD</keyword>
<dbReference type="PROSITE" id="PS00059">
    <property type="entry name" value="ADH_ZINC"/>
    <property type="match status" value="1"/>
</dbReference>
<dbReference type="InterPro" id="IPR013149">
    <property type="entry name" value="ADH-like_C"/>
</dbReference>
<name>A0A4U0WZR1_9PEZI</name>
<dbReference type="InterPro" id="IPR013154">
    <property type="entry name" value="ADH-like_N"/>
</dbReference>
<dbReference type="FunFam" id="3.40.50.720:FF:000039">
    <property type="entry name" value="Alcohol dehydrogenase AdhP"/>
    <property type="match status" value="1"/>
</dbReference>
<dbReference type="InterPro" id="IPR036291">
    <property type="entry name" value="NAD(P)-bd_dom_sf"/>
</dbReference>
<evidence type="ECO:0000256" key="6">
    <source>
        <dbReference type="ARBA" id="ARBA00023027"/>
    </source>
</evidence>
<dbReference type="InterPro" id="IPR002328">
    <property type="entry name" value="ADH_Zn_CS"/>
</dbReference>
<comment type="cofactor">
    <cofactor evidence="1 7">
        <name>Zn(2+)</name>
        <dbReference type="ChEBI" id="CHEBI:29105"/>
    </cofactor>
</comment>
<evidence type="ECO:0000256" key="4">
    <source>
        <dbReference type="ARBA" id="ARBA00022833"/>
    </source>
</evidence>
<evidence type="ECO:0000313" key="10">
    <source>
        <dbReference type="Proteomes" id="UP000308768"/>
    </source>
</evidence>
<dbReference type="PANTHER" id="PTHR42940:SF8">
    <property type="entry name" value="VACUOLAR PROTEIN SORTING-ASSOCIATED PROTEIN 11"/>
    <property type="match status" value="1"/>
</dbReference>
<reference evidence="9 10" key="1">
    <citation type="submission" date="2017-03" db="EMBL/GenBank/DDBJ databases">
        <title>Genomes of endolithic fungi from Antarctica.</title>
        <authorList>
            <person name="Coleine C."/>
            <person name="Masonjones S."/>
            <person name="Stajich J.E."/>
        </authorList>
    </citation>
    <scope>NUCLEOTIDE SEQUENCE [LARGE SCALE GENOMIC DNA]</scope>
    <source>
        <strain evidence="9 10">CCFEE 5187</strain>
    </source>
</reference>
<evidence type="ECO:0000313" key="9">
    <source>
        <dbReference type="EMBL" id="TKA69354.1"/>
    </source>
</evidence>
<keyword evidence="5" id="KW-0560">Oxidoreductase</keyword>
<keyword evidence="3 7" id="KW-0479">Metal-binding</keyword>
<comment type="caution">
    <text evidence="9">The sequence shown here is derived from an EMBL/GenBank/DDBJ whole genome shotgun (WGS) entry which is preliminary data.</text>
</comment>
<dbReference type="Gene3D" id="3.90.180.10">
    <property type="entry name" value="Medium-chain alcohol dehydrogenases, catalytic domain"/>
    <property type="match status" value="1"/>
</dbReference>
<dbReference type="OrthoDB" id="1879366at2759"/>
<dbReference type="GO" id="GO:0018455">
    <property type="term" value="F:alcohol dehydrogenase [NAD(P)+] activity"/>
    <property type="evidence" value="ECO:0007669"/>
    <property type="project" value="UniProtKB-ARBA"/>
</dbReference>
<proteinExistence type="inferred from homology"/>
<gene>
    <name evidence="9" type="ORF">B0A49_03057</name>
</gene>
<dbReference type="InterPro" id="IPR011032">
    <property type="entry name" value="GroES-like_sf"/>
</dbReference>
<dbReference type="Pfam" id="PF08240">
    <property type="entry name" value="ADH_N"/>
    <property type="match status" value="1"/>
</dbReference>
<feature type="domain" description="Enoyl reductase (ER)" evidence="8">
    <location>
        <begin position="5"/>
        <end position="343"/>
    </location>
</feature>
<dbReference type="STRING" id="331657.A0A4U0WZR1"/>
<dbReference type="Gene3D" id="3.40.50.720">
    <property type="entry name" value="NAD(P)-binding Rossmann-like Domain"/>
    <property type="match status" value="1"/>
</dbReference>
<protein>
    <recommendedName>
        <fullName evidence="8">Enoyl reductase (ER) domain-containing protein</fullName>
    </recommendedName>
</protein>
<dbReference type="SUPFAM" id="SSF50129">
    <property type="entry name" value="GroES-like"/>
    <property type="match status" value="1"/>
</dbReference>
<evidence type="ECO:0000259" key="8">
    <source>
        <dbReference type="SMART" id="SM00829"/>
    </source>
</evidence>
<evidence type="ECO:0000256" key="2">
    <source>
        <dbReference type="ARBA" id="ARBA00008072"/>
    </source>
</evidence>
<dbReference type="SUPFAM" id="SSF51735">
    <property type="entry name" value="NAD(P)-binding Rossmann-fold domains"/>
    <property type="match status" value="1"/>
</dbReference>
<dbReference type="Proteomes" id="UP000308768">
    <property type="component" value="Unassembled WGS sequence"/>
</dbReference>